<name>J4IC29_9APHY</name>
<feature type="chain" id="PRO_5003779405" evidence="1">
    <location>
        <begin position="23"/>
        <end position="72"/>
    </location>
</feature>
<reference evidence="2 3" key="1">
    <citation type="journal article" date="2012" name="Appl. Environ. Microbiol.">
        <title>Short-read sequencing for genomic analysis of the brown rot fungus Fibroporia radiculosa.</title>
        <authorList>
            <person name="Tang J.D."/>
            <person name="Perkins A.D."/>
            <person name="Sonstegard T.S."/>
            <person name="Schroeder S.G."/>
            <person name="Burgess S.C."/>
            <person name="Diehl S.V."/>
        </authorList>
    </citation>
    <scope>NUCLEOTIDE SEQUENCE [LARGE SCALE GENOMIC DNA]</scope>
    <source>
        <strain evidence="2 3">TFFH 294</strain>
    </source>
</reference>
<dbReference type="Proteomes" id="UP000006352">
    <property type="component" value="Unassembled WGS sequence"/>
</dbReference>
<sequence length="72" mass="7243">MKLFPHALLAAAVLSISLPVSAGPIAYGLCQTGESLAATSSPFLAMLLQASNLEPSSQLSAPPPPLSLATPD</sequence>
<accession>J4IC29</accession>
<evidence type="ECO:0000313" key="2">
    <source>
        <dbReference type="EMBL" id="CCM05691.1"/>
    </source>
</evidence>
<feature type="signal peptide" evidence="1">
    <location>
        <begin position="1"/>
        <end position="22"/>
    </location>
</feature>
<dbReference type="AlphaFoldDB" id="J4IC29"/>
<dbReference type="EMBL" id="HE797202">
    <property type="protein sequence ID" value="CCM05691.1"/>
    <property type="molecule type" value="Genomic_DNA"/>
</dbReference>
<evidence type="ECO:0000256" key="1">
    <source>
        <dbReference type="SAM" id="SignalP"/>
    </source>
</evidence>
<gene>
    <name evidence="2" type="ORF">FIBRA_07922</name>
</gene>
<dbReference type="GeneID" id="24100602"/>
<keyword evidence="1" id="KW-0732">Signal</keyword>
<evidence type="ECO:0000313" key="3">
    <source>
        <dbReference type="Proteomes" id="UP000006352"/>
    </source>
</evidence>
<organism evidence="2 3">
    <name type="scientific">Fibroporia radiculosa</name>
    <dbReference type="NCBI Taxonomy" id="599839"/>
    <lineage>
        <taxon>Eukaryota</taxon>
        <taxon>Fungi</taxon>
        <taxon>Dikarya</taxon>
        <taxon>Basidiomycota</taxon>
        <taxon>Agaricomycotina</taxon>
        <taxon>Agaricomycetes</taxon>
        <taxon>Polyporales</taxon>
        <taxon>Fibroporiaceae</taxon>
        <taxon>Fibroporia</taxon>
    </lineage>
</organism>
<dbReference type="InParanoid" id="J4IC29"/>
<dbReference type="RefSeq" id="XP_012184974.1">
    <property type="nucleotide sequence ID" value="XM_012329584.1"/>
</dbReference>
<proteinExistence type="predicted"/>
<protein>
    <submittedName>
        <fullName evidence="2">Uncharacterized protein</fullName>
    </submittedName>
</protein>
<dbReference type="HOGENOM" id="CLU_2722245_0_0_1"/>
<keyword evidence="3" id="KW-1185">Reference proteome</keyword>